<dbReference type="AlphaFoldDB" id="A0AAV5SN00"/>
<dbReference type="SUPFAM" id="SSF49562">
    <property type="entry name" value="C2 domain (Calcium/lipid-binding domain, CaLB)"/>
    <property type="match status" value="2"/>
</dbReference>
<feature type="non-terminal residue" evidence="2">
    <location>
        <position position="1"/>
    </location>
</feature>
<dbReference type="Proteomes" id="UP001432027">
    <property type="component" value="Unassembled WGS sequence"/>
</dbReference>
<dbReference type="GO" id="GO:0005886">
    <property type="term" value="C:plasma membrane"/>
    <property type="evidence" value="ECO:0007669"/>
    <property type="project" value="TreeGrafter"/>
</dbReference>
<name>A0AAV5SN00_9BILA</name>
<dbReference type="SMART" id="SM00239">
    <property type="entry name" value="C2"/>
    <property type="match status" value="1"/>
</dbReference>
<dbReference type="CDD" id="cd00276">
    <property type="entry name" value="C2B_Synaptotagmin"/>
    <property type="match status" value="1"/>
</dbReference>
<evidence type="ECO:0000259" key="1">
    <source>
        <dbReference type="PROSITE" id="PS50004"/>
    </source>
</evidence>
<dbReference type="PANTHER" id="PTHR10024:SF378">
    <property type="entry name" value="SYNAPTOTAGMIN BETA, ISOFORM D"/>
    <property type="match status" value="1"/>
</dbReference>
<gene>
    <name evidence="2" type="ORF">PENTCL1PPCAC_6658</name>
</gene>
<dbReference type="InterPro" id="IPR035892">
    <property type="entry name" value="C2_domain_sf"/>
</dbReference>
<dbReference type="PANTHER" id="PTHR10024">
    <property type="entry name" value="SYNAPTOTAGMIN"/>
    <property type="match status" value="1"/>
</dbReference>
<dbReference type="GO" id="GO:0005509">
    <property type="term" value="F:calcium ion binding"/>
    <property type="evidence" value="ECO:0007669"/>
    <property type="project" value="TreeGrafter"/>
</dbReference>
<reference evidence="2" key="1">
    <citation type="submission" date="2023-10" db="EMBL/GenBank/DDBJ databases">
        <title>Genome assembly of Pristionchus species.</title>
        <authorList>
            <person name="Yoshida K."/>
            <person name="Sommer R.J."/>
        </authorList>
    </citation>
    <scope>NUCLEOTIDE SEQUENCE</scope>
    <source>
        <strain evidence="2">RS0144</strain>
    </source>
</reference>
<dbReference type="Pfam" id="PF00168">
    <property type="entry name" value="C2"/>
    <property type="match status" value="1"/>
</dbReference>
<dbReference type="GO" id="GO:0017156">
    <property type="term" value="P:calcium-ion regulated exocytosis"/>
    <property type="evidence" value="ECO:0007669"/>
    <property type="project" value="TreeGrafter"/>
</dbReference>
<sequence length="351" mass="39765">WSISRSFRPFHSSSFYSPLRRRLSMFQATTRRLSTLPDMMSSSQDRRPSIQDMADSAMHFLERRRSSDQGLGSIQPDLYRRRGSIVRNESTSGSPPVGSCDLKMRYDFSRSDFHISVVDVRRLTRIDHYFIKISLSGHPLVHQTGKLIPGTTLKKEDFKFALSYDDLIEKTLIIQLMGARKAGSGCHSIGEVSVKLSTIDPSDEVFLSTDIDMHEADENLGQLFLGVQFLPSAERLTVTVHQAKDLHSHESLPNAYVKVFLLQSGRVVKKRKSQVRKNSQCPIWNEALNFTLSPSSLPSCQLEIDVLDYDRVGNDRLLGQISLGGESCEKLWKDVVEGKSVNPKWVSLRYL</sequence>
<dbReference type="GO" id="GO:0070382">
    <property type="term" value="C:exocytic vesicle"/>
    <property type="evidence" value="ECO:0007669"/>
    <property type="project" value="TreeGrafter"/>
</dbReference>
<organism evidence="2 3">
    <name type="scientific">Pristionchus entomophagus</name>
    <dbReference type="NCBI Taxonomy" id="358040"/>
    <lineage>
        <taxon>Eukaryota</taxon>
        <taxon>Metazoa</taxon>
        <taxon>Ecdysozoa</taxon>
        <taxon>Nematoda</taxon>
        <taxon>Chromadorea</taxon>
        <taxon>Rhabditida</taxon>
        <taxon>Rhabditina</taxon>
        <taxon>Diplogasteromorpha</taxon>
        <taxon>Diplogasteroidea</taxon>
        <taxon>Neodiplogasteridae</taxon>
        <taxon>Pristionchus</taxon>
    </lineage>
</organism>
<dbReference type="EMBL" id="BTSX01000002">
    <property type="protein sequence ID" value="GMS84483.1"/>
    <property type="molecule type" value="Genomic_DNA"/>
</dbReference>
<dbReference type="GO" id="GO:0005544">
    <property type="term" value="F:calcium-dependent phospholipid binding"/>
    <property type="evidence" value="ECO:0007669"/>
    <property type="project" value="TreeGrafter"/>
</dbReference>
<keyword evidence="3" id="KW-1185">Reference proteome</keyword>
<dbReference type="GO" id="GO:0001786">
    <property type="term" value="F:phosphatidylserine binding"/>
    <property type="evidence" value="ECO:0007669"/>
    <property type="project" value="TreeGrafter"/>
</dbReference>
<dbReference type="InterPro" id="IPR000008">
    <property type="entry name" value="C2_dom"/>
</dbReference>
<dbReference type="PROSITE" id="PS50004">
    <property type="entry name" value="C2"/>
    <property type="match status" value="1"/>
</dbReference>
<evidence type="ECO:0000313" key="2">
    <source>
        <dbReference type="EMBL" id="GMS84483.1"/>
    </source>
</evidence>
<evidence type="ECO:0000313" key="3">
    <source>
        <dbReference type="Proteomes" id="UP001432027"/>
    </source>
</evidence>
<proteinExistence type="predicted"/>
<comment type="caution">
    <text evidence="2">The sequence shown here is derived from an EMBL/GenBank/DDBJ whole genome shotgun (WGS) entry which is preliminary data.</text>
</comment>
<dbReference type="GO" id="GO:0000149">
    <property type="term" value="F:SNARE binding"/>
    <property type="evidence" value="ECO:0007669"/>
    <property type="project" value="TreeGrafter"/>
</dbReference>
<dbReference type="Gene3D" id="2.60.40.150">
    <property type="entry name" value="C2 domain"/>
    <property type="match status" value="1"/>
</dbReference>
<protein>
    <recommendedName>
        <fullName evidence="1">C2 domain-containing protein</fullName>
    </recommendedName>
</protein>
<accession>A0AAV5SN00</accession>
<feature type="domain" description="C2" evidence="1">
    <location>
        <begin position="219"/>
        <end position="346"/>
    </location>
</feature>
<dbReference type="GO" id="GO:0030276">
    <property type="term" value="F:clathrin binding"/>
    <property type="evidence" value="ECO:0007669"/>
    <property type="project" value="TreeGrafter"/>
</dbReference>